<name>A0A1S0U1N1_LOALO</name>
<reference evidence="1" key="1">
    <citation type="submission" date="2012-04" db="EMBL/GenBank/DDBJ databases">
        <title>The Genome Sequence of Loa loa.</title>
        <authorList>
            <consortium name="The Broad Institute Genome Sequencing Platform"/>
            <consortium name="Broad Institute Genome Sequencing Center for Infectious Disease"/>
            <person name="Nutman T.B."/>
            <person name="Fink D.L."/>
            <person name="Russ C."/>
            <person name="Young S."/>
            <person name="Zeng Q."/>
            <person name="Gargeya S."/>
            <person name="Alvarado L."/>
            <person name="Berlin A."/>
            <person name="Chapman S.B."/>
            <person name="Chen Z."/>
            <person name="Freedman E."/>
            <person name="Gellesch M."/>
            <person name="Goldberg J."/>
            <person name="Griggs A."/>
            <person name="Gujja S."/>
            <person name="Heilman E.R."/>
            <person name="Heiman D."/>
            <person name="Howarth C."/>
            <person name="Mehta T."/>
            <person name="Neiman D."/>
            <person name="Pearson M."/>
            <person name="Roberts A."/>
            <person name="Saif S."/>
            <person name="Shea T."/>
            <person name="Shenoy N."/>
            <person name="Sisk P."/>
            <person name="Stolte C."/>
            <person name="Sykes S."/>
            <person name="White J."/>
            <person name="Yandava C."/>
            <person name="Haas B."/>
            <person name="Henn M.R."/>
            <person name="Nusbaum C."/>
            <person name="Birren B."/>
        </authorList>
    </citation>
    <scope>NUCLEOTIDE SEQUENCE [LARGE SCALE GENOMIC DNA]</scope>
</reference>
<gene>
    <name evidence="1" type="ORF">LOAG_04790</name>
</gene>
<dbReference type="EMBL" id="JH712243">
    <property type="protein sequence ID" value="EFO23695.1"/>
    <property type="molecule type" value="Genomic_DNA"/>
</dbReference>
<dbReference type="AlphaFoldDB" id="A0A1S0U1N1"/>
<dbReference type="CTD" id="9942192"/>
<dbReference type="InParanoid" id="A0A1S0U1N1"/>
<dbReference type="GeneID" id="9942192"/>
<proteinExistence type="predicted"/>
<protein>
    <submittedName>
        <fullName evidence="1">Uncharacterized protein</fullName>
    </submittedName>
</protein>
<evidence type="ECO:0000313" key="1">
    <source>
        <dbReference type="EMBL" id="EFO23695.1"/>
    </source>
</evidence>
<dbReference type="RefSeq" id="XP_003140375.1">
    <property type="nucleotide sequence ID" value="XM_003140327.1"/>
</dbReference>
<accession>A0A1S0U1N1</accession>
<dbReference type="KEGG" id="loa:LOAG_04790"/>
<sequence length="135" mass="15590">MKYKECDRNHKVNRKVPVFIFSAESKTKVQNIYHLKTKTSPRLSGCCNLLIATVTLHGSSYRPKKAGFFIKLLRSKSSREGEYAVTMRDKLTSLARNCMKYTALEKISYQKKIQKFTYLAQRADLFGRSEQAVIN</sequence>
<organism evidence="1">
    <name type="scientific">Loa loa</name>
    <name type="common">Eye worm</name>
    <name type="synonym">Filaria loa</name>
    <dbReference type="NCBI Taxonomy" id="7209"/>
    <lineage>
        <taxon>Eukaryota</taxon>
        <taxon>Metazoa</taxon>
        <taxon>Ecdysozoa</taxon>
        <taxon>Nematoda</taxon>
        <taxon>Chromadorea</taxon>
        <taxon>Rhabditida</taxon>
        <taxon>Spirurina</taxon>
        <taxon>Spiruromorpha</taxon>
        <taxon>Filarioidea</taxon>
        <taxon>Onchocercidae</taxon>
        <taxon>Loa</taxon>
    </lineage>
</organism>